<evidence type="ECO:0000256" key="1">
    <source>
        <dbReference type="SAM" id="MobiDB-lite"/>
    </source>
</evidence>
<feature type="region of interest" description="Disordered" evidence="1">
    <location>
        <begin position="62"/>
        <end position="81"/>
    </location>
</feature>
<evidence type="ECO:0000313" key="3">
    <source>
        <dbReference type="Proteomes" id="UP000094043"/>
    </source>
</evidence>
<organism evidence="2 3">
    <name type="scientific">Cryptococcus depauperatus CBS 7841</name>
    <dbReference type="NCBI Taxonomy" id="1295531"/>
    <lineage>
        <taxon>Eukaryota</taxon>
        <taxon>Fungi</taxon>
        <taxon>Dikarya</taxon>
        <taxon>Basidiomycota</taxon>
        <taxon>Agaricomycotina</taxon>
        <taxon>Tremellomycetes</taxon>
        <taxon>Tremellales</taxon>
        <taxon>Cryptococcaceae</taxon>
        <taxon>Cryptococcus</taxon>
    </lineage>
</organism>
<feature type="region of interest" description="Disordered" evidence="1">
    <location>
        <begin position="1"/>
        <end position="26"/>
    </location>
</feature>
<keyword evidence="3" id="KW-1185">Reference proteome</keyword>
<feature type="region of interest" description="Disordered" evidence="1">
    <location>
        <begin position="300"/>
        <end position="385"/>
    </location>
</feature>
<reference evidence="2" key="1">
    <citation type="submission" date="2016-06" db="EMBL/GenBank/DDBJ databases">
        <authorList>
            <person name="Cuomo C."/>
            <person name="Litvintseva A."/>
            <person name="Heitman J."/>
            <person name="Chen Y."/>
            <person name="Sun S."/>
            <person name="Springer D."/>
            <person name="Dromer F."/>
            <person name="Young S."/>
            <person name="Zeng Q."/>
            <person name="Chapman S."/>
            <person name="Gujja S."/>
            <person name="Saif S."/>
            <person name="Birren B."/>
        </authorList>
    </citation>
    <scope>NUCLEOTIDE SEQUENCE</scope>
    <source>
        <strain evidence="2">CBS 7841</strain>
    </source>
</reference>
<dbReference type="EMBL" id="CP143788">
    <property type="protein sequence ID" value="WVN89389.1"/>
    <property type="molecule type" value="Genomic_DNA"/>
</dbReference>
<dbReference type="RefSeq" id="XP_066070089.1">
    <property type="nucleotide sequence ID" value="XM_066213992.1"/>
</dbReference>
<feature type="compositionally biased region" description="Low complexity" evidence="1">
    <location>
        <begin position="300"/>
        <end position="324"/>
    </location>
</feature>
<proteinExistence type="predicted"/>
<reference evidence="2" key="2">
    <citation type="journal article" date="2022" name="Elife">
        <title>Obligate sexual reproduction of a homothallic fungus closely related to the Cryptococcus pathogenic species complex.</title>
        <authorList>
            <person name="Passer A.R."/>
            <person name="Clancey S.A."/>
            <person name="Shea T."/>
            <person name="David-Palma M."/>
            <person name="Averette A.F."/>
            <person name="Boekhout T."/>
            <person name="Porcel B.M."/>
            <person name="Nowrousian M."/>
            <person name="Cuomo C.A."/>
            <person name="Sun S."/>
            <person name="Heitman J."/>
            <person name="Coelho M.A."/>
        </authorList>
    </citation>
    <scope>NUCLEOTIDE SEQUENCE</scope>
    <source>
        <strain evidence="2">CBS 7841</strain>
    </source>
</reference>
<dbReference type="AlphaFoldDB" id="A0AAJ8JW13"/>
<gene>
    <name evidence="2" type="ORF">L203_104612</name>
</gene>
<sequence>MRSLGRVGEERWRQKRERRGRKAEEGETHPIGCIQAYGGGVWLTQTLQPSRINIVIAMSSTFTSPPRRAPKPSMSSPKNLGRHIAMKEPSQYGLFTLCEMPEVEDPFVAGGNDSMTDADLTLIQTPEASLERRLSWSSNDSSNGVITPLLTQNEDPFLSWSNSDDYEMSRVNPQPVFAPLAKSLVRSRRAPPPLTLTTRFSLPPSASATPVLSALSATSTTADSEILTPLSAVVTGTRLMPALPIVSPGEWTSRVRASFPSPSTPTKTNRRRADVDIVSALDDIFTSYRDDLDVFACCSSDEGSDSESGPVRPTRSPRSPTFTFDPYTPERRTKRSSVPYAPRKPSRAHPHSQLPPSGNDASGLKGDHSFLHHLSKSRTPPSAKWPVKRVLAGSLNCKISGGMPEEWRFGQMI</sequence>
<accession>A0AAJ8JW13</accession>
<reference evidence="2" key="3">
    <citation type="submission" date="2024-01" db="EMBL/GenBank/DDBJ databases">
        <authorList>
            <person name="Coelho M.A."/>
            <person name="David-Palma M."/>
            <person name="Shea T."/>
            <person name="Sun S."/>
            <person name="Cuomo C.A."/>
            <person name="Heitman J."/>
        </authorList>
    </citation>
    <scope>NUCLEOTIDE SEQUENCE</scope>
    <source>
        <strain evidence="2">CBS 7841</strain>
    </source>
</reference>
<evidence type="ECO:0000313" key="2">
    <source>
        <dbReference type="EMBL" id="WVN89389.1"/>
    </source>
</evidence>
<dbReference type="GeneID" id="91088822"/>
<name>A0AAJ8JW13_9TREE</name>
<dbReference type="KEGG" id="cdep:91088822"/>
<protein>
    <submittedName>
        <fullName evidence="2">Uncharacterized protein</fullName>
    </submittedName>
</protein>
<dbReference type="Proteomes" id="UP000094043">
    <property type="component" value="Chromosome 5"/>
</dbReference>